<dbReference type="EMBL" id="ASRX01000017">
    <property type="protein sequence ID" value="EYF06238.1"/>
    <property type="molecule type" value="Genomic_DNA"/>
</dbReference>
<evidence type="ECO:0000313" key="5">
    <source>
        <dbReference type="Proteomes" id="UP000019678"/>
    </source>
</evidence>
<feature type="region of interest" description="Disordered" evidence="1">
    <location>
        <begin position="90"/>
        <end position="117"/>
    </location>
</feature>
<sequence length="169" mass="16869">MFSFEKWIAGAALVGLVSFAAAPASATPNFPGVIATNLGLDAAPDCVLCHVGATKVGTVTTPFGVSMLSRGLVAYDEGSLSLALQALDGEEKDSDGDGVTDLDELRSGEDPNVAAGGTAPLAPEYGCSVASPGSQSTPALGGTSALLALAALAAFVRRSASRKDARVSR</sequence>
<evidence type="ECO:0008006" key="6">
    <source>
        <dbReference type="Google" id="ProtNLM"/>
    </source>
</evidence>
<dbReference type="OrthoDB" id="5520039at2"/>
<feature type="transmembrane region" description="Helical" evidence="2">
    <location>
        <begin position="139"/>
        <end position="156"/>
    </location>
</feature>
<dbReference type="RefSeq" id="WP_044240365.1">
    <property type="nucleotide sequence ID" value="NZ_ASRX01000017.1"/>
</dbReference>
<proteinExistence type="predicted"/>
<organism evidence="4 5">
    <name type="scientific">Chondromyces apiculatus DSM 436</name>
    <dbReference type="NCBI Taxonomy" id="1192034"/>
    <lineage>
        <taxon>Bacteria</taxon>
        <taxon>Pseudomonadati</taxon>
        <taxon>Myxococcota</taxon>
        <taxon>Polyangia</taxon>
        <taxon>Polyangiales</taxon>
        <taxon>Polyangiaceae</taxon>
        <taxon>Chondromyces</taxon>
    </lineage>
</organism>
<keyword evidence="2" id="KW-0812">Transmembrane</keyword>
<dbReference type="Proteomes" id="UP000019678">
    <property type="component" value="Unassembled WGS sequence"/>
</dbReference>
<dbReference type="STRING" id="1192034.CAP_2116"/>
<accession>A0A017TAC6</accession>
<evidence type="ECO:0000256" key="2">
    <source>
        <dbReference type="SAM" id="Phobius"/>
    </source>
</evidence>
<keyword evidence="5" id="KW-1185">Reference proteome</keyword>
<keyword evidence="2" id="KW-1133">Transmembrane helix</keyword>
<evidence type="ECO:0000256" key="3">
    <source>
        <dbReference type="SAM" id="SignalP"/>
    </source>
</evidence>
<evidence type="ECO:0000256" key="1">
    <source>
        <dbReference type="SAM" id="MobiDB-lite"/>
    </source>
</evidence>
<feature type="signal peptide" evidence="3">
    <location>
        <begin position="1"/>
        <end position="26"/>
    </location>
</feature>
<protein>
    <recommendedName>
        <fullName evidence="6">Cytochrome c domain-containing protein</fullName>
    </recommendedName>
</protein>
<keyword evidence="2" id="KW-0472">Membrane</keyword>
<feature type="compositionally biased region" description="Acidic residues" evidence="1">
    <location>
        <begin position="90"/>
        <end position="102"/>
    </location>
</feature>
<gene>
    <name evidence="4" type="ORF">CAP_2116</name>
</gene>
<evidence type="ECO:0000313" key="4">
    <source>
        <dbReference type="EMBL" id="EYF06238.1"/>
    </source>
</evidence>
<name>A0A017TAC6_9BACT</name>
<comment type="caution">
    <text evidence="4">The sequence shown here is derived from an EMBL/GenBank/DDBJ whole genome shotgun (WGS) entry which is preliminary data.</text>
</comment>
<keyword evidence="3" id="KW-0732">Signal</keyword>
<feature type="chain" id="PRO_5001497049" description="Cytochrome c domain-containing protein" evidence="3">
    <location>
        <begin position="27"/>
        <end position="169"/>
    </location>
</feature>
<reference evidence="4 5" key="1">
    <citation type="submission" date="2013-05" db="EMBL/GenBank/DDBJ databases">
        <title>Genome assembly of Chondromyces apiculatus DSM 436.</title>
        <authorList>
            <person name="Sharma G."/>
            <person name="Khatri I."/>
            <person name="Kaur C."/>
            <person name="Mayilraj S."/>
            <person name="Subramanian S."/>
        </authorList>
    </citation>
    <scope>NUCLEOTIDE SEQUENCE [LARGE SCALE GENOMIC DNA]</scope>
    <source>
        <strain evidence="4 5">DSM 436</strain>
    </source>
</reference>
<dbReference type="AlphaFoldDB" id="A0A017TAC6"/>